<keyword evidence="2" id="KW-1185">Reference proteome</keyword>
<dbReference type="Proteomes" id="UP001153678">
    <property type="component" value="Unassembled WGS sequence"/>
</dbReference>
<organism evidence="1 2">
    <name type="scientific">Funneliformis geosporum</name>
    <dbReference type="NCBI Taxonomy" id="1117311"/>
    <lineage>
        <taxon>Eukaryota</taxon>
        <taxon>Fungi</taxon>
        <taxon>Fungi incertae sedis</taxon>
        <taxon>Mucoromycota</taxon>
        <taxon>Glomeromycotina</taxon>
        <taxon>Glomeromycetes</taxon>
        <taxon>Glomerales</taxon>
        <taxon>Glomeraceae</taxon>
        <taxon>Funneliformis</taxon>
    </lineage>
</organism>
<comment type="caution">
    <text evidence="1">The sequence shown here is derived from an EMBL/GenBank/DDBJ whole genome shotgun (WGS) entry which is preliminary data.</text>
</comment>
<dbReference type="AlphaFoldDB" id="A0A9W4TBK5"/>
<accession>A0A9W4TBK5</accession>
<name>A0A9W4TBK5_9GLOM</name>
<reference evidence="1" key="1">
    <citation type="submission" date="2022-08" db="EMBL/GenBank/DDBJ databases">
        <authorList>
            <person name="Kallberg Y."/>
            <person name="Tangrot J."/>
            <person name="Rosling A."/>
        </authorList>
    </citation>
    <scope>NUCLEOTIDE SEQUENCE</scope>
    <source>
        <strain evidence="1">Wild A</strain>
    </source>
</reference>
<evidence type="ECO:0000313" key="1">
    <source>
        <dbReference type="EMBL" id="CAI2200086.1"/>
    </source>
</evidence>
<evidence type="ECO:0000313" key="2">
    <source>
        <dbReference type="Proteomes" id="UP001153678"/>
    </source>
</evidence>
<gene>
    <name evidence="1" type="ORF">FWILDA_LOCUS19395</name>
</gene>
<protein>
    <submittedName>
        <fullName evidence="1">11340_t:CDS:1</fullName>
    </submittedName>
</protein>
<feature type="non-terminal residue" evidence="1">
    <location>
        <position position="1"/>
    </location>
</feature>
<proteinExistence type="predicted"/>
<feature type="non-terminal residue" evidence="1">
    <location>
        <position position="45"/>
    </location>
</feature>
<sequence>IPGKADQLNILRQGSTDLYKDNVDCMNAFCAILVFENFEGGDLVL</sequence>
<dbReference type="EMBL" id="CAMKVN010023263">
    <property type="protein sequence ID" value="CAI2200086.1"/>
    <property type="molecule type" value="Genomic_DNA"/>
</dbReference>